<dbReference type="KEGG" id="fit:Fi14EGH31_25180"/>
<evidence type="ECO:0000259" key="1">
    <source>
        <dbReference type="PROSITE" id="PS50930"/>
    </source>
</evidence>
<protein>
    <recommendedName>
        <fullName evidence="1">HTH LytTR-type domain-containing protein</fullName>
    </recommendedName>
</protein>
<dbReference type="InterPro" id="IPR046947">
    <property type="entry name" value="LytR-like"/>
</dbReference>
<evidence type="ECO:0000313" key="5">
    <source>
        <dbReference type="Proteomes" id="UP000593842"/>
    </source>
</evidence>
<dbReference type="PROSITE" id="PS50930">
    <property type="entry name" value="HTH_LYTTR"/>
    <property type="match status" value="1"/>
</dbReference>
<dbReference type="AlphaFoldDB" id="A0A2T3FYA5"/>
<name>A0A2T3FYA5_9FIRM</name>
<reference evidence="3 4" key="1">
    <citation type="journal article" date="2019" name="Int. J. Syst. Evol. Microbiol.">
        <title>Faecalibacillus intestinalis gen. nov., sp. nov. and Faecalibacillus faecis sp. nov., isolated from human faeces.</title>
        <authorList>
            <person name="Seo B."/>
            <person name="Jeon K."/>
            <person name="Baek I."/>
            <person name="Lee Y.M."/>
            <person name="Baek K."/>
            <person name="Ko G."/>
        </authorList>
    </citation>
    <scope>NUCLEOTIDE SEQUENCE [LARGE SCALE GENOMIC DNA]</scope>
    <source>
        <strain evidence="3 4">SNUG30099</strain>
    </source>
</reference>
<reference evidence="5" key="3">
    <citation type="submission" date="2020-09" db="EMBL/GenBank/DDBJ databases">
        <title>Complete genome sequencing of Faecalibacillus intestinalis strain 14EGH31.</title>
        <authorList>
            <person name="Sakamoto M."/>
            <person name="Murakami T."/>
            <person name="Mori H."/>
        </authorList>
    </citation>
    <scope>NUCLEOTIDE SEQUENCE [LARGE SCALE GENOMIC DNA]</scope>
    <source>
        <strain evidence="5">14EGH31</strain>
    </source>
</reference>
<dbReference type="GO" id="GO:0000156">
    <property type="term" value="F:phosphorelay response regulator activity"/>
    <property type="evidence" value="ECO:0007669"/>
    <property type="project" value="InterPro"/>
</dbReference>
<dbReference type="RefSeq" id="WP_107030072.1">
    <property type="nucleotide sequence ID" value="NZ_AP024085.1"/>
</dbReference>
<dbReference type="PANTHER" id="PTHR37299">
    <property type="entry name" value="TRANSCRIPTIONAL REGULATOR-RELATED"/>
    <property type="match status" value="1"/>
</dbReference>
<accession>A0A2T3FYA5</accession>
<dbReference type="PANTHER" id="PTHR37299:SF1">
    <property type="entry name" value="STAGE 0 SPORULATION PROTEIN A HOMOLOG"/>
    <property type="match status" value="1"/>
</dbReference>
<dbReference type="EMBL" id="PYLQ01000012">
    <property type="protein sequence ID" value="PST40284.1"/>
    <property type="molecule type" value="Genomic_DNA"/>
</dbReference>
<feature type="domain" description="HTH LytTR-type" evidence="1">
    <location>
        <begin position="124"/>
        <end position="206"/>
    </location>
</feature>
<dbReference type="Proteomes" id="UP000593842">
    <property type="component" value="Chromosome"/>
</dbReference>
<evidence type="ECO:0000313" key="2">
    <source>
        <dbReference type="EMBL" id="BCL58806.1"/>
    </source>
</evidence>
<dbReference type="SMART" id="SM00850">
    <property type="entry name" value="LytTR"/>
    <property type="match status" value="1"/>
</dbReference>
<dbReference type="InterPro" id="IPR007492">
    <property type="entry name" value="LytTR_DNA-bd_dom"/>
</dbReference>
<keyword evidence="4" id="KW-1185">Reference proteome</keyword>
<gene>
    <name evidence="3" type="ORF">C7U54_09020</name>
    <name evidence="2" type="ORF">Fi14EGH31_25180</name>
</gene>
<dbReference type="Gene3D" id="2.40.50.1020">
    <property type="entry name" value="LytTr DNA-binding domain"/>
    <property type="match status" value="1"/>
</dbReference>
<dbReference type="GO" id="GO:0003677">
    <property type="term" value="F:DNA binding"/>
    <property type="evidence" value="ECO:0007669"/>
    <property type="project" value="InterPro"/>
</dbReference>
<proteinExistence type="predicted"/>
<dbReference type="Pfam" id="PF04397">
    <property type="entry name" value="LytTR"/>
    <property type="match status" value="1"/>
</dbReference>
<sequence>MISIACNIQECYFEIIKKHFTSKDYYLEKFNPASYDDIYFIEINTLNDLDKIHQINRYPETLIYIIGPNDFHLLNECLTLGIHLYFEKDDLENNLHSKSKTIHQQIFTRFKTYHYKNKQMSFELRLAQIMYVESMNHKLVIHHDNGDFIERKNLSLFIKEINSSDFIQIHKSFVVNKNYIQEIKAKELILKNSTILPIGRNFKESI</sequence>
<reference evidence="2" key="2">
    <citation type="journal article" date="2020" name="Microbiol. Resour. Announc.">
        <title>Complete Genome Sequence of Faecalibacillus intestinalis JCM 34082, Isolated from Feces from a Healthy Japanese Female.</title>
        <authorList>
            <person name="Sakamoto M."/>
            <person name="Ikeyama N."/>
            <person name="Toyoda A."/>
            <person name="Murakami T."/>
            <person name="Mori H."/>
            <person name="Ohkuma M."/>
        </authorList>
    </citation>
    <scope>NUCLEOTIDE SEQUENCE</scope>
    <source>
        <strain evidence="2">14EGH31</strain>
    </source>
</reference>
<evidence type="ECO:0000313" key="3">
    <source>
        <dbReference type="EMBL" id="PST40284.1"/>
    </source>
</evidence>
<evidence type="ECO:0000313" key="4">
    <source>
        <dbReference type="Proteomes" id="UP000240974"/>
    </source>
</evidence>
<dbReference type="GeneID" id="70580960"/>
<dbReference type="EMBL" id="AP024085">
    <property type="protein sequence ID" value="BCL58806.1"/>
    <property type="molecule type" value="Genomic_DNA"/>
</dbReference>
<dbReference type="Proteomes" id="UP000240974">
    <property type="component" value="Unassembled WGS sequence"/>
</dbReference>
<organism evidence="3 4">
    <name type="scientific">Faecalibacillus intestinalis</name>
    <dbReference type="NCBI Taxonomy" id="1982626"/>
    <lineage>
        <taxon>Bacteria</taxon>
        <taxon>Bacillati</taxon>
        <taxon>Bacillota</taxon>
        <taxon>Erysipelotrichia</taxon>
        <taxon>Erysipelotrichales</taxon>
        <taxon>Coprobacillaceae</taxon>
        <taxon>Faecalibacillus</taxon>
    </lineage>
</organism>